<dbReference type="AlphaFoldDB" id="A0A6V8MM63"/>
<keyword evidence="2" id="KW-1185">Reference proteome</keyword>
<proteinExistence type="predicted"/>
<comment type="caution">
    <text evidence="1">The sequence shown here is derived from an EMBL/GenBank/DDBJ whole genome shotgun (WGS) entry which is preliminary data.</text>
</comment>
<evidence type="ECO:0000313" key="2">
    <source>
        <dbReference type="Proteomes" id="UP000556026"/>
    </source>
</evidence>
<accession>A0A6V8MM63</accession>
<protein>
    <submittedName>
        <fullName evidence="1">Uncharacterized protein</fullName>
    </submittedName>
</protein>
<sequence length="119" mass="12529">MTLLPGRRVAVSARLEAAGSVTANKRPLSIERLSASLEGGAAGSHATVDLALAAPFLPQEVQLTGRLAGVTSGRLRPGARLDLKGNLTLSDGRGSWAAGQPHRPYWQSHHVLNHTHCVL</sequence>
<reference evidence="2" key="1">
    <citation type="submission" date="2020-06" db="EMBL/GenBank/DDBJ databases">
        <title>Draft genomic sequence of Geomonas sp. Red330.</title>
        <authorList>
            <person name="Itoh H."/>
            <person name="Zhenxing X."/>
            <person name="Ushijima N."/>
            <person name="Masuda Y."/>
            <person name="Shiratori Y."/>
            <person name="Senoo K."/>
        </authorList>
    </citation>
    <scope>NUCLEOTIDE SEQUENCE [LARGE SCALE GENOMIC DNA]</scope>
    <source>
        <strain evidence="2">Red330</strain>
    </source>
</reference>
<dbReference type="Proteomes" id="UP000556026">
    <property type="component" value="Unassembled WGS sequence"/>
</dbReference>
<evidence type="ECO:0000313" key="1">
    <source>
        <dbReference type="EMBL" id="GFO60947.1"/>
    </source>
</evidence>
<organism evidence="1 2">
    <name type="scientific">Geomonas silvestris</name>
    <dbReference type="NCBI Taxonomy" id="2740184"/>
    <lineage>
        <taxon>Bacteria</taxon>
        <taxon>Pseudomonadati</taxon>
        <taxon>Thermodesulfobacteriota</taxon>
        <taxon>Desulfuromonadia</taxon>
        <taxon>Geobacterales</taxon>
        <taxon>Geobacteraceae</taxon>
        <taxon>Geomonas</taxon>
    </lineage>
</organism>
<name>A0A6V8MM63_9BACT</name>
<dbReference type="EMBL" id="BLXX01000011">
    <property type="protein sequence ID" value="GFO60947.1"/>
    <property type="molecule type" value="Genomic_DNA"/>
</dbReference>
<gene>
    <name evidence="1" type="ORF">GMST_32720</name>
</gene>
<dbReference type="RefSeq" id="WP_183355755.1">
    <property type="nucleotide sequence ID" value="NZ_BLXX01000011.1"/>
</dbReference>